<dbReference type="GO" id="GO:0030246">
    <property type="term" value="F:carbohydrate binding"/>
    <property type="evidence" value="ECO:0007669"/>
    <property type="project" value="UniProtKB-KW"/>
</dbReference>
<accession>A0AAU8CL24</accession>
<feature type="region of interest" description="Disordered" evidence="7">
    <location>
        <begin position="156"/>
        <end position="198"/>
    </location>
</feature>
<dbReference type="InterPro" id="IPR012413">
    <property type="entry name" value="BA14K"/>
</dbReference>
<dbReference type="RefSeq" id="WP_353644861.1">
    <property type="nucleotide sequence ID" value="NZ_CP159253.1"/>
</dbReference>
<evidence type="ECO:0000256" key="6">
    <source>
        <dbReference type="ARBA" id="ARBA00025321"/>
    </source>
</evidence>
<comment type="subcellular location">
    <subcellularLocation>
        <location evidence="1">Membrane</location>
        <topology evidence="1">Single-pass membrane protein</topology>
    </subcellularLocation>
</comment>
<name>A0AAU8CL24_9HYPH</name>
<evidence type="ECO:0000313" key="8">
    <source>
        <dbReference type="EMBL" id="XCG47597.1"/>
    </source>
</evidence>
<feature type="region of interest" description="Disordered" evidence="7">
    <location>
        <begin position="84"/>
        <end position="116"/>
    </location>
</feature>
<evidence type="ECO:0000256" key="2">
    <source>
        <dbReference type="ARBA" id="ARBA00010270"/>
    </source>
</evidence>
<evidence type="ECO:0000256" key="3">
    <source>
        <dbReference type="ARBA" id="ARBA00020552"/>
    </source>
</evidence>
<feature type="compositionally biased region" description="Polar residues" evidence="7">
    <location>
        <begin position="96"/>
        <end position="111"/>
    </location>
</feature>
<dbReference type="AlphaFoldDB" id="A0AAU8CL24"/>
<evidence type="ECO:0000256" key="5">
    <source>
        <dbReference type="ARBA" id="ARBA00022734"/>
    </source>
</evidence>
<keyword evidence="4" id="KW-1003">Cell membrane</keyword>
<sequence>MKALLAILGGFVLTLAIFLSGAAVAAWFLTAKPVPEAGLKMDQAEIWTVQPREVDTAAQGFERLPARPVAPDPNSSTEFEVEVAENEAAEDLPSQPLDTTVTGSVQPTSSEEYPMPSAGLTAAHVEWCANRYRSYRPRDNSYTPYSGGRRTCVSPYMEADAGPSDDVSPPPDAEDSYAEDAGAPSFEPEYVSADTSGGDYVTQEHVNYCFSRYRSYRPEDNSYQPYGGGPRRQCR</sequence>
<comment type="function">
    <text evidence="6">Has immunoglobulin-binding and hemagglutination properties, and can bind to mannose. Essential for virulence. May be involved in LPS biosynthesis or polysaccharide transport.</text>
</comment>
<proteinExistence type="inferred from homology"/>
<reference evidence="8" key="1">
    <citation type="submission" date="2024-06" db="EMBL/GenBank/DDBJ databases">
        <title>Mesorhizobium karijinii sp. nov., a symbiont of the iconic Swainsona formosa from arid Australia.</title>
        <authorList>
            <person name="Hill Y.J."/>
            <person name="Watkin E.L.J."/>
            <person name="O'Hara G.W."/>
            <person name="Terpolilli J."/>
            <person name="Tye M.L."/>
            <person name="Kohlmeier M.G."/>
        </authorList>
    </citation>
    <scope>NUCLEOTIDE SEQUENCE</scope>
    <source>
        <strain evidence="8">WSM2240</strain>
    </source>
</reference>
<dbReference type="GO" id="GO:0016020">
    <property type="term" value="C:membrane"/>
    <property type="evidence" value="ECO:0007669"/>
    <property type="project" value="UniProtKB-SubCell"/>
</dbReference>
<gene>
    <name evidence="8" type="ORF">ABVK50_20355</name>
</gene>
<keyword evidence="5" id="KW-0430">Lectin</keyword>
<keyword evidence="4" id="KW-0472">Membrane</keyword>
<comment type="similarity">
    <text evidence="2">Belongs to the BA14k family.</text>
</comment>
<evidence type="ECO:0000256" key="4">
    <source>
        <dbReference type="ARBA" id="ARBA00022475"/>
    </source>
</evidence>
<organism evidence="8">
    <name type="scientific">Mesorhizobium sp. WSM2240</name>
    <dbReference type="NCBI Taxonomy" id="3228851"/>
    <lineage>
        <taxon>Bacteria</taxon>
        <taxon>Pseudomonadati</taxon>
        <taxon>Pseudomonadota</taxon>
        <taxon>Alphaproteobacteria</taxon>
        <taxon>Hyphomicrobiales</taxon>
        <taxon>Phyllobacteriaceae</taxon>
        <taxon>Mesorhizobium</taxon>
    </lineage>
</organism>
<evidence type="ECO:0000256" key="1">
    <source>
        <dbReference type="ARBA" id="ARBA00004167"/>
    </source>
</evidence>
<dbReference type="EMBL" id="CP159253">
    <property type="protein sequence ID" value="XCG47597.1"/>
    <property type="molecule type" value="Genomic_DNA"/>
</dbReference>
<protein>
    <recommendedName>
        <fullName evidence="3">Lectin-like protein BA14k</fullName>
    </recommendedName>
</protein>
<dbReference type="Pfam" id="PF07886">
    <property type="entry name" value="BA14K"/>
    <property type="match status" value="2"/>
</dbReference>
<evidence type="ECO:0000256" key="7">
    <source>
        <dbReference type="SAM" id="MobiDB-lite"/>
    </source>
</evidence>